<dbReference type="Pfam" id="PF01875">
    <property type="entry name" value="Memo"/>
    <property type="match status" value="1"/>
</dbReference>
<sequence>MDLINKPLIQYVDIINATCFQAESLNAQLIKWLNDAQSGADVDFAFPVKGSKAIIAPHAGYSYSGPAAAWAYKSIDNTGIKRVFILGPSHHVYLDGCALSQCREYSTPIGNLPLDIETIAELRKTGAFQDMSLETDEDEHSIEMHLPYVRKVFEGIDIKIIPILVGAISNGSEQTFGKLLSPYLSRTDTFCVVSSDFCHWGTRFQYTFYYPSPPDSSGTVGASGVRLSRSNASASISSNFQIYESITALDHQAMDILTLPTSTAKEAHGSFTAYLSRTKNTICGRHPIGVLLGALTIIEGRSDGGGGDGASPREVTIKFERLRHNLLRYEEMRLYRNLCSILGILATTATLRQLVLAANSFASSNLYYAAGLLQAIERRLFSTLSSAFVGTAITAYPVLEPDEIGVSNDTVLEFLDDFKLSSKDHGIKGQEFIEAHQGWQCERANTIKGELDFNSGILVTTGGGSFLHESVQHSLTGLRVMHSTSPPFTLMVSGILTPRRSEV</sequence>
<dbReference type="PANTHER" id="PTHR11060">
    <property type="entry name" value="PROTEIN MEMO1"/>
    <property type="match status" value="1"/>
</dbReference>
<name>A0A9Q5NDR6_SANBA</name>
<dbReference type="InterPro" id="IPR002737">
    <property type="entry name" value="MEMO1_fam"/>
</dbReference>
<keyword evidence="3" id="KW-1185">Reference proteome</keyword>
<dbReference type="Gene3D" id="3.40.830.10">
    <property type="entry name" value="LigB-like"/>
    <property type="match status" value="1"/>
</dbReference>
<dbReference type="CDD" id="cd07361">
    <property type="entry name" value="MEMO_like"/>
    <property type="match status" value="1"/>
</dbReference>
<evidence type="ECO:0000313" key="3">
    <source>
        <dbReference type="Proteomes" id="UP000757232"/>
    </source>
</evidence>
<dbReference type="EMBL" id="LNZH02000141">
    <property type="protein sequence ID" value="OCB90139.1"/>
    <property type="molecule type" value="Genomic_DNA"/>
</dbReference>
<dbReference type="AlphaFoldDB" id="A0A9Q5NDR6"/>
<evidence type="ECO:0000313" key="2">
    <source>
        <dbReference type="EMBL" id="OCB90139.1"/>
    </source>
</evidence>
<protein>
    <submittedName>
        <fullName evidence="2">UPF0103-domain-containing protein</fullName>
    </submittedName>
</protein>
<dbReference type="PANTHER" id="PTHR11060:SF0">
    <property type="entry name" value="PROTEIN MEMO1"/>
    <property type="match status" value="1"/>
</dbReference>
<comment type="caution">
    <text evidence="2">The sequence shown here is derived from an EMBL/GenBank/DDBJ whole genome shotgun (WGS) entry which is preliminary data.</text>
</comment>
<dbReference type="OrthoDB" id="417112at2759"/>
<organism evidence="2 3">
    <name type="scientific">Sanghuangporus baumii</name>
    <name type="common">Phellinus baumii</name>
    <dbReference type="NCBI Taxonomy" id="108892"/>
    <lineage>
        <taxon>Eukaryota</taxon>
        <taxon>Fungi</taxon>
        <taxon>Dikarya</taxon>
        <taxon>Basidiomycota</taxon>
        <taxon>Agaricomycotina</taxon>
        <taxon>Agaricomycetes</taxon>
        <taxon>Hymenochaetales</taxon>
        <taxon>Hymenochaetaceae</taxon>
        <taxon>Sanghuangporus</taxon>
    </lineage>
</organism>
<proteinExistence type="inferred from homology"/>
<dbReference type="NCBIfam" id="TIGR04336">
    <property type="entry name" value="AmmeMemoSam_B"/>
    <property type="match status" value="1"/>
</dbReference>
<evidence type="ECO:0000256" key="1">
    <source>
        <dbReference type="ARBA" id="ARBA00006315"/>
    </source>
</evidence>
<accession>A0A9Q5NDR6</accession>
<reference evidence="2" key="1">
    <citation type="submission" date="2016-06" db="EMBL/GenBank/DDBJ databases">
        <title>Draft Genome sequence of the fungus Inonotus baumii.</title>
        <authorList>
            <person name="Zhu H."/>
            <person name="Lin W."/>
        </authorList>
    </citation>
    <scope>NUCLEOTIDE SEQUENCE</scope>
    <source>
        <strain evidence="2">821</strain>
    </source>
</reference>
<dbReference type="HAMAP" id="MF_00055">
    <property type="entry name" value="MEMO1"/>
    <property type="match status" value="1"/>
</dbReference>
<gene>
    <name evidence="2" type="ORF">A7U60_g2699</name>
</gene>
<dbReference type="Proteomes" id="UP000757232">
    <property type="component" value="Unassembled WGS sequence"/>
</dbReference>
<comment type="similarity">
    <text evidence="1">Belongs to the MEMO1 family.</text>
</comment>